<dbReference type="RefSeq" id="WP_183360082.1">
    <property type="nucleotide sequence ID" value="NZ_BLXZ01000002.1"/>
</dbReference>
<comment type="caution">
    <text evidence="6">The sequence shown here is derived from an EMBL/GenBank/DDBJ whole genome shotgun (WGS) entry which is preliminary data.</text>
</comment>
<dbReference type="InterPro" id="IPR005119">
    <property type="entry name" value="LysR_subst-bd"/>
</dbReference>
<evidence type="ECO:0000313" key="7">
    <source>
        <dbReference type="Proteomes" id="UP000587586"/>
    </source>
</evidence>
<dbReference type="Proteomes" id="UP000587586">
    <property type="component" value="Unassembled WGS sequence"/>
</dbReference>
<evidence type="ECO:0000256" key="4">
    <source>
        <dbReference type="ARBA" id="ARBA00023163"/>
    </source>
</evidence>
<proteinExistence type="inferred from homology"/>
<dbReference type="PANTHER" id="PTHR30126:SF91">
    <property type="entry name" value="LYSR FAMILY TRANSCRIPTIONAL REGULATOR"/>
    <property type="match status" value="1"/>
</dbReference>
<keyword evidence="2" id="KW-0805">Transcription regulation</keyword>
<dbReference type="GO" id="GO:0003700">
    <property type="term" value="F:DNA-binding transcription factor activity"/>
    <property type="evidence" value="ECO:0007669"/>
    <property type="project" value="InterPro"/>
</dbReference>
<dbReference type="SUPFAM" id="SSF53850">
    <property type="entry name" value="Periplasmic binding protein-like II"/>
    <property type="match status" value="1"/>
</dbReference>
<name>A0A6V8N4U8_9BACT</name>
<dbReference type="Pfam" id="PF00126">
    <property type="entry name" value="HTH_1"/>
    <property type="match status" value="1"/>
</dbReference>
<dbReference type="PRINTS" id="PR00039">
    <property type="entry name" value="HTHLYSR"/>
</dbReference>
<dbReference type="EMBL" id="BLXZ01000002">
    <property type="protein sequence ID" value="GFO67546.1"/>
    <property type="molecule type" value="Genomic_DNA"/>
</dbReference>
<dbReference type="CDD" id="cd08420">
    <property type="entry name" value="PBP2_CysL_like"/>
    <property type="match status" value="1"/>
</dbReference>
<evidence type="ECO:0000259" key="5">
    <source>
        <dbReference type="PROSITE" id="PS50931"/>
    </source>
</evidence>
<evidence type="ECO:0000256" key="3">
    <source>
        <dbReference type="ARBA" id="ARBA00023125"/>
    </source>
</evidence>
<dbReference type="AlphaFoldDB" id="A0A6V8N4U8"/>
<dbReference type="Gene3D" id="1.10.10.10">
    <property type="entry name" value="Winged helix-like DNA-binding domain superfamily/Winged helix DNA-binding domain"/>
    <property type="match status" value="1"/>
</dbReference>
<keyword evidence="7" id="KW-1185">Reference proteome</keyword>
<organism evidence="6 7">
    <name type="scientific">Geomonas limicola</name>
    <dbReference type="NCBI Taxonomy" id="2740186"/>
    <lineage>
        <taxon>Bacteria</taxon>
        <taxon>Pseudomonadati</taxon>
        <taxon>Thermodesulfobacteriota</taxon>
        <taxon>Desulfuromonadia</taxon>
        <taxon>Geobacterales</taxon>
        <taxon>Geobacteraceae</taxon>
        <taxon>Geomonas</taxon>
    </lineage>
</organism>
<dbReference type="PROSITE" id="PS50931">
    <property type="entry name" value="HTH_LYSR"/>
    <property type="match status" value="1"/>
</dbReference>
<dbReference type="SUPFAM" id="SSF46785">
    <property type="entry name" value="Winged helix' DNA-binding domain"/>
    <property type="match status" value="1"/>
</dbReference>
<evidence type="ECO:0000313" key="6">
    <source>
        <dbReference type="EMBL" id="GFO67546.1"/>
    </source>
</evidence>
<dbReference type="Gene3D" id="3.40.190.290">
    <property type="match status" value="1"/>
</dbReference>
<dbReference type="InterPro" id="IPR036388">
    <property type="entry name" value="WH-like_DNA-bd_sf"/>
</dbReference>
<evidence type="ECO:0000256" key="1">
    <source>
        <dbReference type="ARBA" id="ARBA00009437"/>
    </source>
</evidence>
<dbReference type="FunFam" id="1.10.10.10:FF:000001">
    <property type="entry name" value="LysR family transcriptional regulator"/>
    <property type="match status" value="1"/>
</dbReference>
<protein>
    <submittedName>
        <fullName evidence="6">LysR family transcriptional regulator</fullName>
    </submittedName>
</protein>
<dbReference type="PANTHER" id="PTHR30126">
    <property type="entry name" value="HTH-TYPE TRANSCRIPTIONAL REGULATOR"/>
    <property type="match status" value="1"/>
</dbReference>
<dbReference type="InterPro" id="IPR036390">
    <property type="entry name" value="WH_DNA-bd_sf"/>
</dbReference>
<dbReference type="GO" id="GO:0000976">
    <property type="term" value="F:transcription cis-regulatory region binding"/>
    <property type="evidence" value="ECO:0007669"/>
    <property type="project" value="TreeGrafter"/>
</dbReference>
<keyword evidence="4" id="KW-0804">Transcription</keyword>
<dbReference type="InterPro" id="IPR000847">
    <property type="entry name" value="LysR_HTH_N"/>
</dbReference>
<gene>
    <name evidence="6" type="ORF">GMLC_11250</name>
</gene>
<dbReference type="Pfam" id="PF03466">
    <property type="entry name" value="LysR_substrate"/>
    <property type="match status" value="1"/>
</dbReference>
<keyword evidence="3" id="KW-0238">DNA-binding</keyword>
<accession>A0A6V8N4U8</accession>
<feature type="domain" description="HTH lysR-type" evidence="5">
    <location>
        <begin position="3"/>
        <end position="60"/>
    </location>
</feature>
<sequence>MTLTLRQLEIFEKVASYGHVTQASSELLLTQSAVSMAIAELERLAGAPLFERQGRRLILNDRGRAILPQARDVIQRVQQIDQFLNDSLGEPVGVLSVGASTTIGNYLLPAVVGGFAARYPRAKVLLQVANAQQVESAVVSGEYDLGLIEGPGHDDSLNSCTWRQDELVVVVGRNHPWALAGKATQEQLEQADWLMREKGSGTREIFEAAMARRGLSFSIAMELGHTEAIKKAAEEGLGVGCLSRIAVQRELEHGWLVGIESPLALKRSLRLLTRQAKPTKLLQAFLDWLDPEESLPAARE</sequence>
<comment type="similarity">
    <text evidence="1">Belongs to the LysR transcriptional regulatory family.</text>
</comment>
<reference evidence="7" key="1">
    <citation type="submission" date="2020-06" db="EMBL/GenBank/DDBJ databases">
        <title>Draft genomic sequecing of Geomonas sp. Red745.</title>
        <authorList>
            <person name="Itoh H."/>
            <person name="Xu Z.X."/>
            <person name="Ushijima N."/>
            <person name="Masuda Y."/>
            <person name="Shiratori Y."/>
            <person name="Senoo K."/>
        </authorList>
    </citation>
    <scope>NUCLEOTIDE SEQUENCE [LARGE SCALE GENOMIC DNA]</scope>
    <source>
        <strain evidence="7">Red745</strain>
    </source>
</reference>
<evidence type="ECO:0000256" key="2">
    <source>
        <dbReference type="ARBA" id="ARBA00023015"/>
    </source>
</evidence>